<feature type="compositionally biased region" description="Polar residues" evidence="7">
    <location>
        <begin position="588"/>
        <end position="602"/>
    </location>
</feature>
<evidence type="ECO:0000256" key="7">
    <source>
        <dbReference type="SAM" id="MobiDB-lite"/>
    </source>
</evidence>
<feature type="compositionally biased region" description="Basic and acidic residues" evidence="7">
    <location>
        <begin position="1108"/>
        <end position="1129"/>
    </location>
</feature>
<dbReference type="InterPro" id="IPR023088">
    <property type="entry name" value="PDEase"/>
</dbReference>
<sequence length="1324" mass="146803">MEGTRHRSSLSAGKSDLQNRDVEDVELGQMRDTTGELGEERRRLTKDTTDDLGNGDTPTGQRTLDAMEEASAYSSHFTEEATWQKGFCGRLRESVDVFVSDIFNSETDFHTAYTNAKTRIAGMASSTTTRSETAEGISASQYLRFFPLRFREGDLETEYGQVCGQLFIGRDFLVLVFTILFIIPTAWYLGDYCFQSIDLREHSYSAWVAFHSACGVDLLVGLASLLCILFPRFCPCLRNHYEVFSYAIVFLWMTVLMVVLATFPHLVVVPDPMELLFTSAHYDVAAEIRKLSPICRMIQGNEDLFEYTQALKQDNADIGAAMTACAKNPSCVTGALETVSLNAASCAQQLKMMAGQGDVGSLHEALWLPFALYVVHVKQMLHVFKVPIIAIGLIIVHFGTGMMFMDTLSPSRTKFTLALHIVVVPICALPFILLQRKYPSIVPLQESFLFLFAFTFVAIAGFVGRYAQEFQHRLLFCSWRVTSKKLTDLNARIKSQKKQKKSSTAVEELISQVKECQTLCGMARSRGRRADVMEELIQMEKLLERILEILTQTENLYSVHFADTNEVQRQFIELYNKPENAIRDVPQRSGSKSTQRHLTSGAGSMASGPSHGATSGGLQLGSDTSMLVTELTAGSPTRSSSSPVVGFEFGSGFEQINSVLGENGMTGMMFKNLPMPEHTAALLTSVGVDWDFDMLHLNSQTENVIVEVGYALLCRLVPDLGCEEVRLIRFLHAIQMQYRDNPYHNKIHSAEVAHLTECLTRMLNAQRNMNSIDKVTLTVAALCHDVGHPGRNNQFFINAFDPLAVIYNDVAVLENFHSCLTFRTLENKDCNIFACLDESSFRYIRQYVIECILATDMKQHFESLSRFRIRRNSPEFNYVKNVEDRWFVARMCVKVADIGHSCVPWNQHFEWSSRVVEEFYLQGDEERSRNMPVSPLCDRDKHADMAKSQGGFLEFVVKPLIKEIDEIDPFGRVRSDILSHIEYNEKKWQELQESGTEVVLVNHTSAEAADRNTVTTYAVRKIAGISHQQSKTATSKPSAAFFAPDQGLRSANSKMMLRTIGSMPDVIRKHLQEAQKEEGEGEEKAPGEAPALSQGASGGQVAPVASGARKDSRDSQTSRRGDSAEERVLPRPRRSHGSGASSLVGEKVKERVSFADSVVSLGRRGQRGASTSTDGSGRLDTNLSLAFTASDSAAGLDSSRASDDNARRDKGELNATGSRTSTSSSGGRSRELSLEEASHTDSGSSPRGLLSSSGLRVTFGDLSEEDDSEDADSDEYKSVKSERETSGVSESHQSPAGPSQGAPPRLFETAVTMKNPEHHASRKQ</sequence>
<feature type="region of interest" description="Disordered" evidence="7">
    <location>
        <begin position="1"/>
        <end position="62"/>
    </location>
</feature>
<dbReference type="OrthoDB" id="189220at2759"/>
<dbReference type="SMART" id="SM00471">
    <property type="entry name" value="HDc"/>
    <property type="match status" value="1"/>
</dbReference>
<feature type="compositionally biased region" description="Acidic residues" evidence="7">
    <location>
        <begin position="1262"/>
        <end position="1273"/>
    </location>
</feature>
<dbReference type="GO" id="GO:0046872">
    <property type="term" value="F:metal ion binding"/>
    <property type="evidence" value="ECO:0007669"/>
    <property type="project" value="UniProtKB-KW"/>
</dbReference>
<evidence type="ECO:0000256" key="3">
    <source>
        <dbReference type="PIRSR" id="PIRSR623088-1"/>
    </source>
</evidence>
<feature type="compositionally biased region" description="Low complexity" evidence="7">
    <location>
        <begin position="1216"/>
        <end position="1227"/>
    </location>
</feature>
<keyword evidence="1 5" id="KW-0479">Metal-binding</keyword>
<keyword evidence="8" id="KW-1133">Transmembrane helix</keyword>
<feature type="binding site" evidence="4">
    <location>
        <position position="785"/>
    </location>
    <ligand>
        <name>AMP</name>
        <dbReference type="ChEBI" id="CHEBI:456215"/>
    </ligand>
</feature>
<feature type="binding site" evidence="5">
    <location>
        <position position="748"/>
    </location>
    <ligand>
        <name>Zn(2+)</name>
        <dbReference type="ChEBI" id="CHEBI:29105"/>
        <label>1</label>
    </ligand>
</feature>
<feature type="region of interest" description="Disordered" evidence="7">
    <location>
        <begin position="1074"/>
        <end position="1324"/>
    </location>
</feature>
<keyword evidence="8" id="KW-0472">Membrane</keyword>
<feature type="binding site" evidence="5">
    <location>
        <position position="897"/>
    </location>
    <ligand>
        <name>Zn(2+)</name>
        <dbReference type="ChEBI" id="CHEBI:29105"/>
        <label>1</label>
    </ligand>
</feature>
<keyword evidence="2 6" id="KW-0378">Hydrolase</keyword>
<dbReference type="PRINTS" id="PR00387">
    <property type="entry name" value="PDIESTERASE1"/>
</dbReference>
<feature type="active site" description="Proton donor" evidence="3">
    <location>
        <position position="744"/>
    </location>
</feature>
<comment type="cofactor">
    <cofactor evidence="6">
        <name>a divalent metal cation</name>
        <dbReference type="ChEBI" id="CHEBI:60240"/>
    </cofactor>
    <text evidence="6">Binds 2 divalent metal cations per subunit. Site 1 may preferentially bind zinc ions, while site 2 has a preference for magnesium and/or manganese ions.</text>
</comment>
<comment type="similarity">
    <text evidence="6">Belongs to the cyclic nucleotide phosphodiesterase family.</text>
</comment>
<evidence type="ECO:0000256" key="5">
    <source>
        <dbReference type="PIRSR" id="PIRSR623088-3"/>
    </source>
</evidence>
<dbReference type="GO" id="GO:0007165">
    <property type="term" value="P:signal transduction"/>
    <property type="evidence" value="ECO:0007669"/>
    <property type="project" value="InterPro"/>
</dbReference>
<dbReference type="GO" id="GO:0004114">
    <property type="term" value="F:3',5'-cyclic-nucleotide phosphodiesterase activity"/>
    <property type="evidence" value="ECO:0007669"/>
    <property type="project" value="InterPro"/>
</dbReference>
<evidence type="ECO:0000256" key="2">
    <source>
        <dbReference type="ARBA" id="ARBA00022801"/>
    </source>
</evidence>
<feature type="compositionally biased region" description="Low complexity" evidence="7">
    <location>
        <begin position="1242"/>
        <end position="1256"/>
    </location>
</feature>
<feature type="binding site" evidence="5">
    <location>
        <position position="784"/>
    </location>
    <ligand>
        <name>Zn(2+)</name>
        <dbReference type="ChEBI" id="CHEBI:29105"/>
        <label>1</label>
    </ligand>
</feature>
<dbReference type="Gene3D" id="1.10.1300.10">
    <property type="entry name" value="3'5'-cyclic nucleotide phosphodiesterase, catalytic domain"/>
    <property type="match status" value="1"/>
</dbReference>
<feature type="compositionally biased region" description="Polar residues" evidence="7">
    <location>
        <begin position="1286"/>
        <end position="1297"/>
    </location>
</feature>
<evidence type="ECO:0000256" key="8">
    <source>
        <dbReference type="SAM" id="Phobius"/>
    </source>
</evidence>
<dbReference type="InterPro" id="IPR036971">
    <property type="entry name" value="PDEase_catalytic_dom_sf"/>
</dbReference>
<dbReference type="PROSITE" id="PS51845">
    <property type="entry name" value="PDEASE_I_2"/>
    <property type="match status" value="1"/>
</dbReference>
<dbReference type="Proteomes" id="UP000028828">
    <property type="component" value="Unassembled WGS sequence"/>
</dbReference>
<dbReference type="CDD" id="cd00077">
    <property type="entry name" value="HDc"/>
    <property type="match status" value="1"/>
</dbReference>
<feature type="compositionally biased region" description="Basic and acidic residues" evidence="7">
    <location>
        <begin position="38"/>
        <end position="49"/>
    </location>
</feature>
<proteinExistence type="inferred from homology"/>
<feature type="transmembrane region" description="Helical" evidence="8">
    <location>
        <begin position="172"/>
        <end position="189"/>
    </location>
</feature>
<accession>A0A086KF54</accession>
<feature type="transmembrane region" description="Helical" evidence="8">
    <location>
        <begin position="209"/>
        <end position="231"/>
    </location>
</feature>
<feature type="domain" description="PDEase" evidence="9">
    <location>
        <begin position="671"/>
        <end position="995"/>
    </location>
</feature>
<feature type="compositionally biased region" description="Basic and acidic residues" evidence="7">
    <location>
        <begin position="1228"/>
        <end position="1239"/>
    </location>
</feature>
<dbReference type="EMBL" id="AEYI02000976">
    <property type="protein sequence ID" value="KFG43022.1"/>
    <property type="molecule type" value="Genomic_DNA"/>
</dbReference>
<feature type="binding site" evidence="4">
    <location>
        <position position="897"/>
    </location>
    <ligand>
        <name>AMP</name>
        <dbReference type="ChEBI" id="CHEBI:456215"/>
    </ligand>
</feature>
<feature type="compositionally biased region" description="Basic and acidic residues" evidence="7">
    <location>
        <begin position="1200"/>
        <end position="1212"/>
    </location>
</feature>
<evidence type="ECO:0000256" key="6">
    <source>
        <dbReference type="RuleBase" id="RU363067"/>
    </source>
</evidence>
<name>A0A086KF54_TOXGO</name>
<feature type="binding site" evidence="5">
    <location>
        <position position="785"/>
    </location>
    <ligand>
        <name>Zn(2+)</name>
        <dbReference type="ChEBI" id="CHEBI:29105"/>
        <label>1</label>
    </ligand>
</feature>
<organism evidence="10 11">
    <name type="scientific">Toxoplasma gondii p89</name>
    <dbReference type="NCBI Taxonomy" id="943119"/>
    <lineage>
        <taxon>Eukaryota</taxon>
        <taxon>Sar</taxon>
        <taxon>Alveolata</taxon>
        <taxon>Apicomplexa</taxon>
        <taxon>Conoidasida</taxon>
        <taxon>Coccidia</taxon>
        <taxon>Eucoccidiorida</taxon>
        <taxon>Eimeriorina</taxon>
        <taxon>Sarcocystidae</taxon>
        <taxon>Toxoplasma</taxon>
    </lineage>
</organism>
<gene>
    <name evidence="10" type="ORF">TGP89_224840</name>
</gene>
<comment type="caution">
    <text evidence="10">The sequence shown here is derived from an EMBL/GenBank/DDBJ whole genome shotgun (WGS) entry which is preliminary data.</text>
</comment>
<evidence type="ECO:0000313" key="11">
    <source>
        <dbReference type="Proteomes" id="UP000028828"/>
    </source>
</evidence>
<evidence type="ECO:0000256" key="4">
    <source>
        <dbReference type="PIRSR" id="PIRSR623088-2"/>
    </source>
</evidence>
<evidence type="ECO:0000259" key="9">
    <source>
        <dbReference type="PROSITE" id="PS51845"/>
    </source>
</evidence>
<dbReference type="InterPro" id="IPR003607">
    <property type="entry name" value="HD/PDEase_dom"/>
</dbReference>
<feature type="transmembrane region" description="Helical" evidence="8">
    <location>
        <begin position="417"/>
        <end position="435"/>
    </location>
</feature>
<feature type="transmembrane region" description="Helical" evidence="8">
    <location>
        <begin position="383"/>
        <end position="405"/>
    </location>
</feature>
<feature type="compositionally biased region" description="Polar residues" evidence="7">
    <location>
        <begin position="1168"/>
        <end position="1191"/>
    </location>
</feature>
<feature type="region of interest" description="Disordered" evidence="7">
    <location>
        <begin position="582"/>
        <end position="619"/>
    </location>
</feature>
<dbReference type="VEuPathDB" id="ToxoDB:TGP89_224840"/>
<feature type="transmembrane region" description="Helical" evidence="8">
    <location>
        <begin position="447"/>
        <end position="467"/>
    </location>
</feature>
<feature type="transmembrane region" description="Helical" evidence="8">
    <location>
        <begin position="243"/>
        <end position="267"/>
    </location>
</feature>
<keyword evidence="8" id="KW-0812">Transmembrane</keyword>
<feature type="binding site" evidence="4">
    <location>
        <begin position="744"/>
        <end position="748"/>
    </location>
    <ligand>
        <name>AMP</name>
        <dbReference type="ChEBI" id="CHEBI:456215"/>
    </ligand>
</feature>
<dbReference type="InterPro" id="IPR002073">
    <property type="entry name" value="PDEase_catalytic_dom"/>
</dbReference>
<reference evidence="10 11" key="1">
    <citation type="submission" date="2014-03" db="EMBL/GenBank/DDBJ databases">
        <authorList>
            <person name="Sibley D."/>
            <person name="Venepally P."/>
            <person name="Karamycheva S."/>
            <person name="Hadjithomas M."/>
            <person name="Khan A."/>
            <person name="Brunk B."/>
            <person name="Roos D."/>
            <person name="Caler E."/>
            <person name="Lorenzi H."/>
        </authorList>
    </citation>
    <scope>NUCLEOTIDE SEQUENCE [LARGE SCALE GENOMIC DNA]</scope>
    <source>
        <strain evidence="11">p89</strain>
    </source>
</reference>
<feature type="binding site" evidence="4">
    <location>
        <position position="949"/>
    </location>
    <ligand>
        <name>AMP</name>
        <dbReference type="ChEBI" id="CHEBI:456215"/>
    </ligand>
</feature>
<dbReference type="PANTHER" id="PTHR11347">
    <property type="entry name" value="CYCLIC NUCLEOTIDE PHOSPHODIESTERASE"/>
    <property type="match status" value="1"/>
</dbReference>
<feature type="compositionally biased region" description="Basic and acidic residues" evidence="7">
    <location>
        <begin position="1074"/>
        <end position="1086"/>
    </location>
</feature>
<evidence type="ECO:0000313" key="10">
    <source>
        <dbReference type="EMBL" id="KFG43022.1"/>
    </source>
</evidence>
<evidence type="ECO:0000256" key="1">
    <source>
        <dbReference type="ARBA" id="ARBA00022723"/>
    </source>
</evidence>
<feature type="compositionally biased region" description="Basic and acidic residues" evidence="7">
    <location>
        <begin position="1274"/>
        <end position="1285"/>
    </location>
</feature>
<feature type="binding site" evidence="5">
    <location>
        <position position="785"/>
    </location>
    <ligand>
        <name>Zn(2+)</name>
        <dbReference type="ChEBI" id="CHEBI:29105"/>
        <label>2</label>
    </ligand>
</feature>
<dbReference type="InterPro" id="IPR023174">
    <property type="entry name" value="PDEase_CS"/>
</dbReference>
<dbReference type="EC" id="3.1.4.-" evidence="6"/>
<dbReference type="SUPFAM" id="SSF109604">
    <property type="entry name" value="HD-domain/PDEase-like"/>
    <property type="match status" value="1"/>
</dbReference>
<dbReference type="PROSITE" id="PS00126">
    <property type="entry name" value="PDEASE_I_1"/>
    <property type="match status" value="1"/>
</dbReference>
<protein>
    <recommendedName>
        <fullName evidence="6">Phosphodiesterase</fullName>
        <ecNumber evidence="6">3.1.4.-</ecNumber>
    </recommendedName>
</protein>
<dbReference type="Pfam" id="PF00233">
    <property type="entry name" value="PDEase_I"/>
    <property type="match status" value="1"/>
</dbReference>
<feature type="transmembrane region" description="Helical" evidence="8">
    <location>
        <begin position="359"/>
        <end position="376"/>
    </location>
</feature>
<feature type="compositionally biased region" description="Basic and acidic residues" evidence="7">
    <location>
        <begin position="1315"/>
        <end position="1324"/>
    </location>
</feature>